<proteinExistence type="predicted"/>
<keyword evidence="1" id="KW-0472">Membrane</keyword>
<name>A0A0K2U0W0_LEPSM</name>
<dbReference type="AlphaFoldDB" id="A0A0K2U0W0"/>
<organism evidence="2">
    <name type="scientific">Lepeophtheirus salmonis</name>
    <name type="common">Salmon louse</name>
    <name type="synonym">Caligus salmonis</name>
    <dbReference type="NCBI Taxonomy" id="72036"/>
    <lineage>
        <taxon>Eukaryota</taxon>
        <taxon>Metazoa</taxon>
        <taxon>Ecdysozoa</taxon>
        <taxon>Arthropoda</taxon>
        <taxon>Crustacea</taxon>
        <taxon>Multicrustacea</taxon>
        <taxon>Hexanauplia</taxon>
        <taxon>Copepoda</taxon>
        <taxon>Siphonostomatoida</taxon>
        <taxon>Caligidae</taxon>
        <taxon>Lepeophtheirus</taxon>
    </lineage>
</organism>
<accession>A0A0K2U0W0</accession>
<sequence length="73" mass="8560">MKWITKFKCGPGIQYELLNILNTQMDAKYMNTLLLWLIIINIYGLFSFLELSQMDAHLSRLGMLSLNHWILGQ</sequence>
<dbReference type="EMBL" id="HACA01014492">
    <property type="protein sequence ID" value="CDW31853.1"/>
    <property type="molecule type" value="Transcribed_RNA"/>
</dbReference>
<reference evidence="2" key="1">
    <citation type="submission" date="2014-05" db="EMBL/GenBank/DDBJ databases">
        <authorList>
            <person name="Chronopoulou M."/>
        </authorList>
    </citation>
    <scope>NUCLEOTIDE SEQUENCE</scope>
    <source>
        <tissue evidence="2">Whole organism</tissue>
    </source>
</reference>
<protein>
    <submittedName>
        <fullName evidence="2">Uncharacterized protein</fullName>
    </submittedName>
</protein>
<keyword evidence="1" id="KW-0812">Transmembrane</keyword>
<evidence type="ECO:0000256" key="1">
    <source>
        <dbReference type="SAM" id="Phobius"/>
    </source>
</evidence>
<keyword evidence="1" id="KW-1133">Transmembrane helix</keyword>
<feature type="transmembrane region" description="Helical" evidence="1">
    <location>
        <begin position="33"/>
        <end position="51"/>
    </location>
</feature>
<evidence type="ECO:0000313" key="2">
    <source>
        <dbReference type="EMBL" id="CDW31853.1"/>
    </source>
</evidence>